<keyword evidence="6 7" id="KW-0472">Membrane</keyword>
<dbReference type="Pfam" id="PF03601">
    <property type="entry name" value="Cons_hypoth698"/>
    <property type="match status" value="1"/>
</dbReference>
<keyword evidence="3" id="KW-1003">Cell membrane</keyword>
<evidence type="ECO:0000256" key="5">
    <source>
        <dbReference type="ARBA" id="ARBA00022989"/>
    </source>
</evidence>
<comment type="similarity">
    <text evidence="2">Belongs to the UPF0324 family.</text>
</comment>
<evidence type="ECO:0000256" key="6">
    <source>
        <dbReference type="ARBA" id="ARBA00023136"/>
    </source>
</evidence>
<feature type="transmembrane region" description="Helical" evidence="7">
    <location>
        <begin position="236"/>
        <end position="255"/>
    </location>
</feature>
<name>A0A921FQ96_9MICC</name>
<dbReference type="RefSeq" id="WP_303906744.1">
    <property type="nucleotide sequence ID" value="NZ_DYXC01000115.1"/>
</dbReference>
<reference evidence="8" key="2">
    <citation type="submission" date="2021-09" db="EMBL/GenBank/DDBJ databases">
        <authorList>
            <person name="Gilroy R."/>
        </authorList>
    </citation>
    <scope>NUCLEOTIDE SEQUENCE</scope>
    <source>
        <strain evidence="8">ChiHjej13B12-14962</strain>
    </source>
</reference>
<feature type="transmembrane region" description="Helical" evidence="7">
    <location>
        <begin position="328"/>
        <end position="349"/>
    </location>
</feature>
<dbReference type="EMBL" id="DYXC01000115">
    <property type="protein sequence ID" value="HJF15152.1"/>
    <property type="molecule type" value="Genomic_DNA"/>
</dbReference>
<evidence type="ECO:0000313" key="8">
    <source>
        <dbReference type="EMBL" id="HJF15152.1"/>
    </source>
</evidence>
<feature type="transmembrane region" description="Helical" evidence="7">
    <location>
        <begin position="267"/>
        <end position="291"/>
    </location>
</feature>
<keyword evidence="4 7" id="KW-0812">Transmembrane</keyword>
<dbReference type="PANTHER" id="PTHR30106:SF2">
    <property type="entry name" value="UPF0324 INNER MEMBRANE PROTEIN YEIH"/>
    <property type="match status" value="1"/>
</dbReference>
<comment type="subcellular location">
    <subcellularLocation>
        <location evidence="1">Cell membrane</location>
        <topology evidence="1">Multi-pass membrane protein</topology>
    </subcellularLocation>
</comment>
<sequence>MTQNQPVQAATTSQAPKRPLASSLRGMKAGIPGVIVCLVGALASFVGAQFLPGVSALLIAIILGAVWRNIASVPAILKPGITFSSKKLLRTGIILLGFQLSLSTIADLGFGVIFLIVAAVAITFFATLWVGQLMGIGLAQRLLIASGFSICGAAAVAATEGTTKAAEEEVATAIGLVVLFGTLMIPTVPFLGGLLGMEDEPLGMWIGASTHEVAQVVAAGGAVSASALAVAVTVKLARVITLAPIIAGIAVYMRRSGRAVGDKKPPIVPLFVVGFVAAMLLRTLDFIPAGVLDVVEIIQVLLLAAAMFALGLGVHLRSLFKVGFKPVLLGLVSTVVILVVSYVGVVFFAGS</sequence>
<dbReference type="PANTHER" id="PTHR30106">
    <property type="entry name" value="INNER MEMBRANE PROTEIN YEIH-RELATED"/>
    <property type="match status" value="1"/>
</dbReference>
<evidence type="ECO:0000256" key="2">
    <source>
        <dbReference type="ARBA" id="ARBA00007977"/>
    </source>
</evidence>
<feature type="transmembrane region" description="Helical" evidence="7">
    <location>
        <begin position="88"/>
        <end position="106"/>
    </location>
</feature>
<dbReference type="GO" id="GO:0005886">
    <property type="term" value="C:plasma membrane"/>
    <property type="evidence" value="ECO:0007669"/>
    <property type="project" value="UniProtKB-SubCell"/>
</dbReference>
<feature type="transmembrane region" description="Helical" evidence="7">
    <location>
        <begin position="297"/>
        <end position="316"/>
    </location>
</feature>
<feature type="transmembrane region" description="Helical" evidence="7">
    <location>
        <begin position="29"/>
        <end position="51"/>
    </location>
</feature>
<comment type="caution">
    <text evidence="8">The sequence shown here is derived from an EMBL/GenBank/DDBJ whole genome shotgun (WGS) entry which is preliminary data.</text>
</comment>
<evidence type="ECO:0000256" key="1">
    <source>
        <dbReference type="ARBA" id="ARBA00004651"/>
    </source>
</evidence>
<accession>A0A921FQ96</accession>
<organism evidence="8 9">
    <name type="scientific">Enteractinococcus helveticum</name>
    <dbReference type="NCBI Taxonomy" id="1837282"/>
    <lineage>
        <taxon>Bacteria</taxon>
        <taxon>Bacillati</taxon>
        <taxon>Actinomycetota</taxon>
        <taxon>Actinomycetes</taxon>
        <taxon>Micrococcales</taxon>
        <taxon>Micrococcaceae</taxon>
    </lineage>
</organism>
<evidence type="ECO:0000313" key="9">
    <source>
        <dbReference type="Proteomes" id="UP000703315"/>
    </source>
</evidence>
<evidence type="ECO:0000256" key="7">
    <source>
        <dbReference type="SAM" id="Phobius"/>
    </source>
</evidence>
<reference evidence="8" key="1">
    <citation type="journal article" date="2021" name="PeerJ">
        <title>Extensive microbial diversity within the chicken gut microbiome revealed by metagenomics and culture.</title>
        <authorList>
            <person name="Gilroy R."/>
            <person name="Ravi A."/>
            <person name="Getino M."/>
            <person name="Pursley I."/>
            <person name="Horton D.L."/>
            <person name="Alikhan N.F."/>
            <person name="Baker D."/>
            <person name="Gharbi K."/>
            <person name="Hall N."/>
            <person name="Watson M."/>
            <person name="Adriaenssens E.M."/>
            <person name="Foster-Nyarko E."/>
            <person name="Jarju S."/>
            <person name="Secka A."/>
            <person name="Antonio M."/>
            <person name="Oren A."/>
            <person name="Chaudhuri R.R."/>
            <person name="La Ragione R."/>
            <person name="Hildebrand F."/>
            <person name="Pallen M.J."/>
        </authorList>
    </citation>
    <scope>NUCLEOTIDE SEQUENCE</scope>
    <source>
        <strain evidence="8">ChiHjej13B12-14962</strain>
    </source>
</reference>
<dbReference type="InterPro" id="IPR018383">
    <property type="entry name" value="UPF0324_pro"/>
</dbReference>
<feature type="transmembrane region" description="Helical" evidence="7">
    <location>
        <begin position="112"/>
        <end position="130"/>
    </location>
</feature>
<dbReference type="Proteomes" id="UP000703315">
    <property type="component" value="Unassembled WGS sequence"/>
</dbReference>
<protein>
    <submittedName>
        <fullName evidence="8">Sulfate exporter family transporter</fullName>
    </submittedName>
</protein>
<dbReference type="AlphaFoldDB" id="A0A921FQ96"/>
<feature type="transmembrane region" description="Helical" evidence="7">
    <location>
        <begin position="170"/>
        <end position="192"/>
    </location>
</feature>
<gene>
    <name evidence="8" type="ORF">K8V32_10180</name>
</gene>
<proteinExistence type="inferred from homology"/>
<evidence type="ECO:0000256" key="4">
    <source>
        <dbReference type="ARBA" id="ARBA00022692"/>
    </source>
</evidence>
<keyword evidence="5 7" id="KW-1133">Transmembrane helix</keyword>
<evidence type="ECO:0000256" key="3">
    <source>
        <dbReference type="ARBA" id="ARBA00022475"/>
    </source>
</evidence>